<dbReference type="Gene3D" id="3.90.1750.10">
    <property type="entry name" value="Hect, E3 ligase catalytic domains"/>
    <property type="match status" value="1"/>
</dbReference>
<comment type="caution">
    <text evidence="8">The sequence shown here is derived from an EMBL/GenBank/DDBJ whole genome shotgun (WGS) entry which is preliminary data.</text>
</comment>
<evidence type="ECO:0000256" key="4">
    <source>
        <dbReference type="ARBA" id="ARBA00022786"/>
    </source>
</evidence>
<gene>
    <name evidence="8" type="ORF">MKZ38_001587</name>
</gene>
<dbReference type="Gene3D" id="6.10.130.10">
    <property type="entry name" value="Ubiquitin-protein ligase E3A, N-terminal zinc-binding domain (AZUL)"/>
    <property type="match status" value="1"/>
</dbReference>
<feature type="active site" description="Glycyl thioester intermediate" evidence="5">
    <location>
        <position position="1311"/>
    </location>
</feature>
<name>A0AAD5WT02_9PEZI</name>
<feature type="region of interest" description="Disordered" evidence="6">
    <location>
        <begin position="544"/>
        <end position="578"/>
    </location>
</feature>
<organism evidence="8 9">
    <name type="scientific">Zalerion maritima</name>
    <dbReference type="NCBI Taxonomy" id="339359"/>
    <lineage>
        <taxon>Eukaryota</taxon>
        <taxon>Fungi</taxon>
        <taxon>Dikarya</taxon>
        <taxon>Ascomycota</taxon>
        <taxon>Pezizomycotina</taxon>
        <taxon>Sordariomycetes</taxon>
        <taxon>Lulworthiomycetidae</taxon>
        <taxon>Lulworthiales</taxon>
        <taxon>Lulworthiaceae</taxon>
        <taxon>Zalerion</taxon>
    </lineage>
</organism>
<feature type="compositionally biased region" description="Polar residues" evidence="6">
    <location>
        <begin position="492"/>
        <end position="508"/>
    </location>
</feature>
<dbReference type="PROSITE" id="PS50237">
    <property type="entry name" value="HECT"/>
    <property type="match status" value="1"/>
</dbReference>
<dbReference type="PANTHER" id="PTHR45700">
    <property type="entry name" value="UBIQUITIN-PROTEIN LIGASE E3C"/>
    <property type="match status" value="1"/>
</dbReference>
<evidence type="ECO:0000256" key="6">
    <source>
        <dbReference type="SAM" id="MobiDB-lite"/>
    </source>
</evidence>
<evidence type="ECO:0000256" key="3">
    <source>
        <dbReference type="ARBA" id="ARBA00022679"/>
    </source>
</evidence>
<evidence type="ECO:0000256" key="2">
    <source>
        <dbReference type="ARBA" id="ARBA00012485"/>
    </source>
</evidence>
<evidence type="ECO:0000259" key="7">
    <source>
        <dbReference type="PROSITE" id="PS50237"/>
    </source>
</evidence>
<dbReference type="GO" id="GO:0061630">
    <property type="term" value="F:ubiquitin protein ligase activity"/>
    <property type="evidence" value="ECO:0007669"/>
    <property type="project" value="UniProtKB-EC"/>
</dbReference>
<dbReference type="EC" id="2.3.2.26" evidence="2"/>
<keyword evidence="4 5" id="KW-0833">Ubl conjugation pathway</keyword>
<dbReference type="Proteomes" id="UP001201980">
    <property type="component" value="Unassembled WGS sequence"/>
</dbReference>
<dbReference type="InterPro" id="IPR035983">
    <property type="entry name" value="Hect_E3_ubiquitin_ligase"/>
</dbReference>
<feature type="compositionally biased region" description="Basic and acidic residues" evidence="6">
    <location>
        <begin position="183"/>
        <end position="194"/>
    </location>
</feature>
<dbReference type="SUPFAM" id="SSF56204">
    <property type="entry name" value="Hect, E3 ligase catalytic domain"/>
    <property type="match status" value="1"/>
</dbReference>
<keyword evidence="3" id="KW-0808">Transferase</keyword>
<feature type="region of interest" description="Disordered" evidence="6">
    <location>
        <begin position="159"/>
        <end position="233"/>
    </location>
</feature>
<dbReference type="Gene3D" id="3.30.2410.10">
    <property type="entry name" value="Hect, E3 ligase catalytic domain"/>
    <property type="match status" value="1"/>
</dbReference>
<feature type="region of interest" description="Disordered" evidence="6">
    <location>
        <begin position="456"/>
        <end position="508"/>
    </location>
</feature>
<dbReference type="Pfam" id="PF16558">
    <property type="entry name" value="AZUL"/>
    <property type="match status" value="1"/>
</dbReference>
<comment type="catalytic activity">
    <reaction evidence="1">
        <text>S-ubiquitinyl-[E2 ubiquitin-conjugating enzyme]-L-cysteine + [acceptor protein]-L-lysine = [E2 ubiquitin-conjugating enzyme]-L-cysteine + N(6)-ubiquitinyl-[acceptor protein]-L-lysine.</text>
        <dbReference type="EC" id="2.3.2.26"/>
    </reaction>
</comment>
<dbReference type="Pfam" id="PF00632">
    <property type="entry name" value="HECT"/>
    <property type="match status" value="1"/>
</dbReference>
<feature type="region of interest" description="Disordered" evidence="6">
    <location>
        <begin position="279"/>
        <end position="413"/>
    </location>
</feature>
<keyword evidence="9" id="KW-1185">Reference proteome</keyword>
<dbReference type="InterPro" id="IPR000569">
    <property type="entry name" value="HECT_dom"/>
</dbReference>
<dbReference type="InterPro" id="IPR032353">
    <property type="entry name" value="AZUL"/>
</dbReference>
<reference evidence="8" key="1">
    <citation type="submission" date="2022-07" db="EMBL/GenBank/DDBJ databases">
        <title>Draft genome sequence of Zalerion maritima ATCC 34329, a (micro)plastics degrading marine fungus.</title>
        <authorList>
            <person name="Paco A."/>
            <person name="Goncalves M.F.M."/>
            <person name="Rocha-Santos T.A.P."/>
            <person name="Alves A."/>
        </authorList>
    </citation>
    <scope>NUCLEOTIDE SEQUENCE</scope>
    <source>
        <strain evidence="8">ATCC 34329</strain>
    </source>
</reference>
<evidence type="ECO:0000313" key="8">
    <source>
        <dbReference type="EMBL" id="KAJ2901629.1"/>
    </source>
</evidence>
<evidence type="ECO:0000256" key="1">
    <source>
        <dbReference type="ARBA" id="ARBA00000885"/>
    </source>
</evidence>
<evidence type="ECO:0000256" key="5">
    <source>
        <dbReference type="PROSITE-ProRule" id="PRU00104"/>
    </source>
</evidence>
<dbReference type="SMART" id="SM00119">
    <property type="entry name" value="HECTc"/>
    <property type="match status" value="1"/>
</dbReference>
<sequence length="1343" mass="150978">MTREAPRSVEGQPHHFRRHNSYDDDALSCLWEEVPFAKLPHDAPKELVDFVVQVENPKHIYAIHRASRRHNFQLLVEKYVVQLRYGCNSPTCCTPTCFSFRRRLAGKTPIRRYNPTSARTLAAYLASKDNPENGLCPHLSPPRAPPAALNSLIFASKKPLSSKGKKHVEPSDSKKTPTQASVRNEKLHQTDQSEFKTPVNTKLNATPHARKIPLGELEEEKEVSPTGQPETPAFSIYERPVSKDYRSFAANVFGSVAFKMLEWLTPNGMAAMAERATEFQDDVKTKPRPAGPGLKPKVAEVKAPHTPSKPYHAPCDETPTRNHSRINRTESSARVVTDVGREPPTPLEPPRDPPVEWGSGLPPITKPAVSTHRPDRPGPQRQNSNARVRAASKSKPKKQMAIDTFPPSTDDMITGLRSPRIVPGSQPEKATKPFMTTTPSITRTLKQNASEDLFQRNTSLDTVVPPSRSDIPPVKEGIVCSSPSTGDELHDSAQSSQDTSETNAESVNAVSDVGSEILPQSLSKLNLEIVDLFCDILQEDGTAEEHMLEPPSIKRRSRRGRQGPKPLKRRSGSRRAQTSAMRQQWKLFIEQSLFHVLSDPYAIVNSFTTENGLLDSPTLWYCMLRITRVAPSLVFDSLWIAAASLFAPPKRLQSIRSPTSRFFHISERSLSSKGASNLLAVCLHALVAAVPLLSDSSALFDVSRLRSHGLSTDNTGPSSRQMTQLCLQYDDVFSDELALRLARRLFSAVSTRRGFQELVETDIDFDSDMPETDILQSILSQLSSIAEDPSETSTLIFSHSEYELHEKRVPTLLLDWARAVMLREWDGQPEVNAAGPFGGALELISAIFEKRHSFHIGDVDFRSEYFPDRLDSVEMPIAWLLDSSTRQRKHLLDYPYLFNPASLVSYFRAINFSRMNRSYEESSSLLSRMKHIMQQGSLISNEAHKQLLSEMLRTASLQYLILEIRRGDPLKDTFDQLWRREERELLRPLKVHLGEDSGEEGFDSGGVQQEFFRIAVARALDPGYGLFTVDDRTHMAWFRPGGLEAEWKYELVGLIFSLAVYNGLTLPITFPRALYRKLLGEPVTDIHHIADGWPDLANGLTTLLEWDENDGTVEDIFARTYEFSVETFGVHVSREMAWPSESASVGSKEPKWPQWHSSMAPPTTGNPADAPMVTGENRNAFVSDYIKYLTNVSVAPQFASFQRGFRTVIHPKSLSLLTSPLLQNLVEGIQTIDVPELRRYARYVGFEPSNKTIRDFWSIVKRYDERMKRKLLEFVTASDRVPVGGMKNLQFVIQKNGEQDDRGHLPTAYTCYGTLLLPEYRDKEVLKERLGMALQNAQGFGFA</sequence>
<accession>A0AAD5WT02</accession>
<dbReference type="FunFam" id="3.30.2410.10:FF:000003">
    <property type="entry name" value="probable E3 ubiquitin-protein ligase HERC4 isoform X1"/>
    <property type="match status" value="1"/>
</dbReference>
<dbReference type="GO" id="GO:0000209">
    <property type="term" value="P:protein polyubiquitination"/>
    <property type="evidence" value="ECO:0007669"/>
    <property type="project" value="InterPro"/>
</dbReference>
<dbReference type="InterPro" id="IPR042556">
    <property type="entry name" value="AZUL_sf"/>
</dbReference>
<dbReference type="InterPro" id="IPR044611">
    <property type="entry name" value="E3A/B/C-like"/>
</dbReference>
<dbReference type="EMBL" id="JAKWBI020000144">
    <property type="protein sequence ID" value="KAJ2901629.1"/>
    <property type="molecule type" value="Genomic_DNA"/>
</dbReference>
<protein>
    <recommendedName>
        <fullName evidence="2">HECT-type E3 ubiquitin transferase</fullName>
        <ecNumber evidence="2">2.3.2.26</ecNumber>
    </recommendedName>
</protein>
<evidence type="ECO:0000313" key="9">
    <source>
        <dbReference type="Proteomes" id="UP001201980"/>
    </source>
</evidence>
<proteinExistence type="predicted"/>
<feature type="domain" description="HECT" evidence="7">
    <location>
        <begin position="981"/>
        <end position="1343"/>
    </location>
</feature>
<feature type="compositionally biased region" description="Basic residues" evidence="6">
    <location>
        <begin position="553"/>
        <end position="573"/>
    </location>
</feature>
<dbReference type="PANTHER" id="PTHR45700:SF8">
    <property type="entry name" value="HECT-TYPE E3 UBIQUITIN TRANSFERASE"/>
    <property type="match status" value="1"/>
</dbReference>
<dbReference type="Gene3D" id="3.30.2160.10">
    <property type="entry name" value="Hect, E3 ligase catalytic domain"/>
    <property type="match status" value="1"/>
</dbReference>